<dbReference type="PROSITE" id="PS51782">
    <property type="entry name" value="LYSM"/>
    <property type="match status" value="1"/>
</dbReference>
<dbReference type="Gramene" id="ABO99408">
    <property type="protein sequence ID" value="ABO99408"/>
    <property type="gene ID" value="OSTLU_93619"/>
</dbReference>
<evidence type="ECO:0000256" key="1">
    <source>
        <dbReference type="SAM" id="MobiDB-lite"/>
    </source>
</evidence>
<sequence length="684" mass="73423">MSSDGDDGDDGRGRDDGDDGDDARRAGASRARADARGTNNHRNHDDGVRNQRRRRSSDDARDGADDETTNARATDGDDERTDARLFPPTRADEEGTKTRTRGDEATRGTNEAKENDDEGRRKANERGKTRGREGDGGVGATGGSIVDAARESATAGLAVCGNVYVRSVENKLPPGVRSVVKGARCEVRTFADVFFATMFASCALTVRVVGAGAGAARRAGERTMSTAGEASARIAREVKMKTMTIAKGGNDRKEARGEASKASEPSSVASLAKEKTKEALRGLDDAKLAALASVKSFFDDRNKPGGDGTKSKKSGEASGSKSKNAKKKSVDVTKTNGDAKPRRKKSVATEDGKLKRRVDPLRSLVSEETSKKVKEKLKGFEDAVGSWPMVQAVKPRVDGFVEAFAERQRVVVAKLHSSTEGGVDTIRGARASLVHHAKGLKTRVEDGVTGARGILAGGIASTSRLVSPLLRHDRSATQKSRLKTFLNPGSSGRAIMRDDEYSAAQIERHHELSKQVERAAKLSREADGELLAKPLRVVVQPEDNLFDIASIAGISVMDLARYNNLRPHPESHFLKIDPGQVLYVPSRSLLDRLPAIDRAREPKYELSVRVTDVPRAAPPPTASSRLVHPSRHSRHKSVRESDDALESSNFAASLGVSLALCAAALALRSVREAMNSDDEDVNDA</sequence>
<dbReference type="EMBL" id="CP000593">
    <property type="protein sequence ID" value="ABO99408.1"/>
    <property type="molecule type" value="Genomic_DNA"/>
</dbReference>
<proteinExistence type="predicted"/>
<gene>
    <name evidence="3" type="ORF">OSTLU_93619</name>
    <name evidence="4" type="ORF">OSTLU_94160</name>
</gene>
<protein>
    <recommendedName>
        <fullName evidence="2">LysM domain-containing protein</fullName>
    </recommendedName>
</protein>
<dbReference type="GeneID" id="5004971"/>
<dbReference type="OrthoDB" id="502560at2759"/>
<dbReference type="KEGG" id="olu:OSTLU_94160"/>
<feature type="compositionally biased region" description="Basic and acidic residues" evidence="1">
    <location>
        <begin position="249"/>
        <end position="261"/>
    </location>
</feature>
<name>A4S6M4_OSTLU</name>
<accession>A4S6M4</accession>
<feature type="domain" description="LysM" evidence="2">
    <location>
        <begin position="535"/>
        <end position="584"/>
    </location>
</feature>
<evidence type="ECO:0000313" key="5">
    <source>
        <dbReference type="Proteomes" id="UP000001568"/>
    </source>
</evidence>
<dbReference type="Pfam" id="PF01476">
    <property type="entry name" value="LysM"/>
    <property type="match status" value="1"/>
</dbReference>
<dbReference type="SUPFAM" id="SSF54106">
    <property type="entry name" value="LysM domain"/>
    <property type="match status" value="1"/>
</dbReference>
<evidence type="ECO:0000313" key="4">
    <source>
        <dbReference type="EMBL" id="ABP01198.1"/>
    </source>
</evidence>
<dbReference type="Gene3D" id="3.10.350.10">
    <property type="entry name" value="LysM domain"/>
    <property type="match status" value="1"/>
</dbReference>
<reference evidence="3 5" key="1">
    <citation type="journal article" date="2007" name="Proc. Natl. Acad. Sci. U.S.A.">
        <title>The tiny eukaryote Ostreococcus provides genomic insights into the paradox of plankton speciation.</title>
        <authorList>
            <person name="Palenik B."/>
            <person name="Grimwood J."/>
            <person name="Aerts A."/>
            <person name="Rouze P."/>
            <person name="Salamov A."/>
            <person name="Putnam N."/>
            <person name="Dupont C."/>
            <person name="Jorgensen R."/>
            <person name="Derelle E."/>
            <person name="Rombauts S."/>
            <person name="Zhou K."/>
            <person name="Otillar R."/>
            <person name="Merchant S.S."/>
            <person name="Podell S."/>
            <person name="Gaasterland T."/>
            <person name="Napoli C."/>
            <person name="Gendler K."/>
            <person name="Manuell A."/>
            <person name="Tai V."/>
            <person name="Vallon O."/>
            <person name="Piganeau G."/>
            <person name="Jancek S."/>
            <person name="Heijde M."/>
            <person name="Jabbari K."/>
            <person name="Bowler C."/>
            <person name="Lohr M."/>
            <person name="Robbens S."/>
            <person name="Werner G."/>
            <person name="Dubchak I."/>
            <person name="Pazour G.J."/>
            <person name="Ren Q."/>
            <person name="Paulsen I."/>
            <person name="Delwiche C."/>
            <person name="Schmutz J."/>
            <person name="Rokhsar D."/>
            <person name="Van de Peer Y."/>
            <person name="Moreau H."/>
            <person name="Grigoriev I.V."/>
        </authorList>
    </citation>
    <scope>NUCLEOTIDE SEQUENCE [LARGE SCALE GENOMIC DNA]</scope>
    <source>
        <strain evidence="3 5">CCE9901</strain>
    </source>
</reference>
<evidence type="ECO:0000259" key="2">
    <source>
        <dbReference type="PROSITE" id="PS51782"/>
    </source>
</evidence>
<feature type="region of interest" description="Disordered" evidence="1">
    <location>
        <begin position="244"/>
        <end position="273"/>
    </location>
</feature>
<feature type="compositionally biased region" description="Basic residues" evidence="1">
    <location>
        <begin position="628"/>
        <end position="637"/>
    </location>
</feature>
<dbReference type="CDD" id="cd00118">
    <property type="entry name" value="LysM"/>
    <property type="match status" value="1"/>
</dbReference>
<feature type="region of interest" description="Disordered" evidence="1">
    <location>
        <begin position="299"/>
        <end position="354"/>
    </location>
</feature>
<feature type="region of interest" description="Disordered" evidence="1">
    <location>
        <begin position="612"/>
        <end position="642"/>
    </location>
</feature>
<dbReference type="Proteomes" id="UP000001568">
    <property type="component" value="Chromosome 13"/>
</dbReference>
<dbReference type="InterPro" id="IPR036779">
    <property type="entry name" value="LysM_dom_sf"/>
</dbReference>
<dbReference type="SMART" id="SM00257">
    <property type="entry name" value="LysM"/>
    <property type="match status" value="1"/>
</dbReference>
<dbReference type="Gramene" id="ABP01198">
    <property type="protein sequence ID" value="ABP01198"/>
    <property type="gene ID" value="OSTLU_94160"/>
</dbReference>
<dbReference type="EMBL" id="CP000601">
    <property type="protein sequence ID" value="ABP01198.1"/>
    <property type="molecule type" value="Genomic_DNA"/>
</dbReference>
<organism evidence="3 5">
    <name type="scientific">Ostreococcus lucimarinus (strain CCE9901)</name>
    <dbReference type="NCBI Taxonomy" id="436017"/>
    <lineage>
        <taxon>Eukaryota</taxon>
        <taxon>Viridiplantae</taxon>
        <taxon>Chlorophyta</taxon>
        <taxon>Mamiellophyceae</taxon>
        <taxon>Mamiellales</taxon>
        <taxon>Bathycoccaceae</taxon>
        <taxon>Ostreococcus</taxon>
    </lineage>
</organism>
<feature type="region of interest" description="Disordered" evidence="1">
    <location>
        <begin position="1"/>
        <end position="141"/>
    </location>
</feature>
<dbReference type="RefSeq" id="XP_001422839.1">
    <property type="nucleotide sequence ID" value="XM_001422802.1"/>
</dbReference>
<evidence type="ECO:0000313" key="3">
    <source>
        <dbReference type="EMBL" id="ABO99408.1"/>
    </source>
</evidence>
<feature type="compositionally biased region" description="Basic and acidic residues" evidence="1">
    <location>
        <begin position="90"/>
        <end position="135"/>
    </location>
</feature>
<feature type="compositionally biased region" description="Basic and acidic residues" evidence="1">
    <location>
        <begin position="299"/>
        <end position="315"/>
    </location>
</feature>
<dbReference type="HOGENOM" id="CLU_402485_0_0_1"/>
<dbReference type="OMA" id="VMDLARY"/>
<dbReference type="AlphaFoldDB" id="A4S6M4"/>
<dbReference type="InterPro" id="IPR018392">
    <property type="entry name" value="LysM"/>
</dbReference>
<dbReference type="Proteomes" id="UP000001568">
    <property type="component" value="Chromosome 21"/>
</dbReference>
<dbReference type="RefSeq" id="XP_001421115.1">
    <property type="nucleotide sequence ID" value="XM_001421078.1"/>
</dbReference>
<dbReference type="KEGG" id="olu:OSTLU_93619"/>
<keyword evidence="5" id="KW-1185">Reference proteome</keyword>
<dbReference type="GeneID" id="5006980"/>